<accession>A0A830HLD4</accession>
<keyword evidence="1" id="KW-0472">Membrane</keyword>
<keyword evidence="1" id="KW-0812">Transmembrane</keyword>
<keyword evidence="3" id="KW-1185">Reference proteome</keyword>
<dbReference type="EMBL" id="BNJQ01000017">
    <property type="protein sequence ID" value="GHP07678.1"/>
    <property type="molecule type" value="Genomic_DNA"/>
</dbReference>
<protein>
    <submittedName>
        <fullName evidence="2">Uncharacterized protein</fullName>
    </submittedName>
</protein>
<sequence>MAVLHEAVSSRNSPVFFDLLRLIRAAFPFFLLLVLLVFAEARLDDDALEDVRWLHRPCHLNCTRWTLVGSGHVTEQEYESINNAQGCVAWFSEIVKGMKIDMFVARHGAFRPNWNGIIPRDVPQCPVLVDPVSIARANDALWAGGYLDPIFVYERAPSYNHPNPKVSPNARIFPGCTTCNDDRSACMHGKHKNGPSTGAALISYLQGVQTVQRIDTYGMTFDYQYGLDYHIDFVRPLVRQCCTKCVFHSVPTTRVKPEWSLDEHRSSMQAVQSANAARRDSLRNKLAALRQRPKPWIQHGRR</sequence>
<evidence type="ECO:0000256" key="1">
    <source>
        <dbReference type="SAM" id="Phobius"/>
    </source>
</evidence>
<proteinExistence type="predicted"/>
<organism evidence="2 3">
    <name type="scientific">Pycnococcus provasolii</name>
    <dbReference type="NCBI Taxonomy" id="41880"/>
    <lineage>
        <taxon>Eukaryota</taxon>
        <taxon>Viridiplantae</taxon>
        <taxon>Chlorophyta</taxon>
        <taxon>Pseudoscourfieldiophyceae</taxon>
        <taxon>Pseudoscourfieldiales</taxon>
        <taxon>Pycnococcaceae</taxon>
        <taxon>Pycnococcus</taxon>
    </lineage>
</organism>
<reference evidence="2" key="1">
    <citation type="submission" date="2020-10" db="EMBL/GenBank/DDBJ databases">
        <title>Unveiling of a novel bifunctional photoreceptor, Dualchrome1, isolated from a cosmopolitan green alga.</title>
        <authorList>
            <person name="Suzuki S."/>
            <person name="Kawachi M."/>
        </authorList>
    </citation>
    <scope>NUCLEOTIDE SEQUENCE</scope>
    <source>
        <strain evidence="2">NIES 2893</strain>
    </source>
</reference>
<name>A0A830HLD4_9CHLO</name>
<gene>
    <name evidence="2" type="ORF">PPROV_000642000</name>
</gene>
<keyword evidence="1" id="KW-1133">Transmembrane helix</keyword>
<feature type="transmembrane region" description="Helical" evidence="1">
    <location>
        <begin position="20"/>
        <end position="39"/>
    </location>
</feature>
<dbReference type="Proteomes" id="UP000660262">
    <property type="component" value="Unassembled WGS sequence"/>
</dbReference>
<comment type="caution">
    <text evidence="2">The sequence shown here is derived from an EMBL/GenBank/DDBJ whole genome shotgun (WGS) entry which is preliminary data.</text>
</comment>
<evidence type="ECO:0000313" key="3">
    <source>
        <dbReference type="Proteomes" id="UP000660262"/>
    </source>
</evidence>
<dbReference type="AlphaFoldDB" id="A0A830HLD4"/>
<evidence type="ECO:0000313" key="2">
    <source>
        <dbReference type="EMBL" id="GHP07678.1"/>
    </source>
</evidence>